<dbReference type="AlphaFoldDB" id="A0A1C3P1J1"/>
<feature type="domain" description="PspA-associated" evidence="2">
    <location>
        <begin position="1"/>
        <end position="91"/>
    </location>
</feature>
<evidence type="ECO:0000256" key="1">
    <source>
        <dbReference type="SAM" id="MobiDB-lite"/>
    </source>
</evidence>
<reference evidence="4" key="1">
    <citation type="submission" date="2016-02" db="EMBL/GenBank/DDBJ databases">
        <authorList>
            <person name="Wibberg D."/>
        </authorList>
    </citation>
    <scope>NUCLEOTIDE SEQUENCE [LARGE SCALE GENOMIC DNA]</scope>
</reference>
<dbReference type="InterPro" id="IPR054437">
    <property type="entry name" value="PspA-assoc_dom"/>
</dbReference>
<evidence type="ECO:0000259" key="2">
    <source>
        <dbReference type="Pfam" id="PF22743"/>
    </source>
</evidence>
<dbReference type="EMBL" id="FLUV01001628">
    <property type="protein sequence ID" value="SBW23640.1"/>
    <property type="molecule type" value="Genomic_DNA"/>
</dbReference>
<protein>
    <recommendedName>
        <fullName evidence="2">PspA-associated domain-containing protein</fullName>
    </recommendedName>
</protein>
<dbReference type="Proteomes" id="UP000199013">
    <property type="component" value="Unassembled WGS sequence"/>
</dbReference>
<accession>A0A1C3P1J1</accession>
<feature type="compositionally biased region" description="Basic and acidic residues" evidence="1">
    <location>
        <begin position="85"/>
        <end position="97"/>
    </location>
</feature>
<organism evidence="3 4">
    <name type="scientific">Candidatus Protofrankia californiensis</name>
    <dbReference type="NCBI Taxonomy" id="1839754"/>
    <lineage>
        <taxon>Bacteria</taxon>
        <taxon>Bacillati</taxon>
        <taxon>Actinomycetota</taxon>
        <taxon>Actinomycetes</taxon>
        <taxon>Frankiales</taxon>
        <taxon>Frankiaceae</taxon>
        <taxon>Protofrankia</taxon>
    </lineage>
</organism>
<evidence type="ECO:0000313" key="3">
    <source>
        <dbReference type="EMBL" id="SBW23640.1"/>
    </source>
</evidence>
<proteinExistence type="predicted"/>
<keyword evidence="4" id="KW-1185">Reference proteome</keyword>
<gene>
    <name evidence="3" type="ORF">FDG2_3865</name>
</gene>
<dbReference type="Pfam" id="PF22743">
    <property type="entry name" value="PspAA"/>
    <property type="match status" value="1"/>
</dbReference>
<sequence>MIVRILGEGQLAVPDSVLGELNTLDDQLVTTMEADDETAFRAALEVLLSRVRAYGSPLPDDTLTPSDLVLPSTDADLTEVRGMLRDEGLRDEGRRGEGLIPDSGLR</sequence>
<feature type="region of interest" description="Disordered" evidence="1">
    <location>
        <begin position="85"/>
        <end position="106"/>
    </location>
</feature>
<evidence type="ECO:0000313" key="4">
    <source>
        <dbReference type="Proteomes" id="UP000199013"/>
    </source>
</evidence>
<name>A0A1C3P1J1_9ACTN</name>